<protein>
    <submittedName>
        <fullName evidence="3">DUF6079 family protein</fullName>
    </submittedName>
</protein>
<organism evidence="3 4">
    <name type="scientific">Slackia equolifaciens</name>
    <dbReference type="NCBI Taxonomy" id="498718"/>
    <lineage>
        <taxon>Bacteria</taxon>
        <taxon>Bacillati</taxon>
        <taxon>Actinomycetota</taxon>
        <taxon>Coriobacteriia</taxon>
        <taxon>Eggerthellales</taxon>
        <taxon>Eggerthellaceae</taxon>
        <taxon>Slackia</taxon>
    </lineage>
</organism>
<gene>
    <name evidence="3" type="ORF">K8U77_09670</name>
</gene>
<dbReference type="SUPFAM" id="SSF52540">
    <property type="entry name" value="P-loop containing nucleoside triphosphate hydrolases"/>
    <property type="match status" value="1"/>
</dbReference>
<evidence type="ECO:0000259" key="1">
    <source>
        <dbReference type="Pfam" id="PF19557"/>
    </source>
</evidence>
<reference evidence="3" key="1">
    <citation type="journal article" date="2021" name="PeerJ">
        <title>Extensive microbial diversity within the chicken gut microbiome revealed by metagenomics and culture.</title>
        <authorList>
            <person name="Gilroy R."/>
            <person name="Ravi A."/>
            <person name="Getino M."/>
            <person name="Pursley I."/>
            <person name="Horton D.L."/>
            <person name="Alikhan N.F."/>
            <person name="Baker D."/>
            <person name="Gharbi K."/>
            <person name="Hall N."/>
            <person name="Watson M."/>
            <person name="Adriaenssens E.M."/>
            <person name="Foster-Nyarko E."/>
            <person name="Jarju S."/>
            <person name="Secka A."/>
            <person name="Antonio M."/>
            <person name="Oren A."/>
            <person name="Chaudhuri R.R."/>
            <person name="La Ragione R."/>
            <person name="Hildebrand F."/>
            <person name="Pallen M.J."/>
        </authorList>
    </citation>
    <scope>NUCLEOTIDE SEQUENCE</scope>
    <source>
        <strain evidence="3">ChiGjej6B6-11269</strain>
    </source>
</reference>
<dbReference type="InterPro" id="IPR058569">
    <property type="entry name" value="DUF6079_2nd"/>
</dbReference>
<dbReference type="EMBL" id="DYWI01000192">
    <property type="protein sequence ID" value="HJF66365.1"/>
    <property type="molecule type" value="Genomic_DNA"/>
</dbReference>
<evidence type="ECO:0000313" key="4">
    <source>
        <dbReference type="Proteomes" id="UP000786989"/>
    </source>
</evidence>
<evidence type="ECO:0000259" key="2">
    <source>
        <dbReference type="Pfam" id="PF26383"/>
    </source>
</evidence>
<dbReference type="InterPro" id="IPR027417">
    <property type="entry name" value="P-loop_NTPase"/>
</dbReference>
<dbReference type="InterPro" id="IPR045725">
    <property type="entry name" value="DUF6079_N"/>
</dbReference>
<sequence length="332" mass="38070">MKYSELISFKPIESTIQLLDANQELKARELVETYVMSETMANQLKTRLIDQLQMDEVVDNKGVLVVGNYGTGKSHLMSVISAVANDDASLPYLQNRGFAEAIKPIAGKFEVLRVEIGGVTMPLRDILCGYIQDDFDRRGIDFKMPDFSTVMDNKQLIRDIMKAFAAKYGDRGYLIVVDEFFSYLSSRDERQIVLDLEFLRALGEMCSKSRMRVVFGVQEKIFDNPRFSFVSESLRRVGDRFSQVIITKEATSYVVSERILKKTPEQKALIREHLEQFSSLYGGMSSRMEEFVDMFPIHPAYIDVLNKAYLIENRHILKNISVCIRGIFDQEV</sequence>
<feature type="domain" description="DUF6079" evidence="1">
    <location>
        <begin position="20"/>
        <end position="248"/>
    </location>
</feature>
<accession>A0A9D2UYS5</accession>
<dbReference type="Proteomes" id="UP000786989">
    <property type="component" value="Unassembled WGS sequence"/>
</dbReference>
<dbReference type="Gene3D" id="3.40.50.300">
    <property type="entry name" value="P-loop containing nucleotide triphosphate hydrolases"/>
    <property type="match status" value="1"/>
</dbReference>
<evidence type="ECO:0000313" key="3">
    <source>
        <dbReference type="EMBL" id="HJF66365.1"/>
    </source>
</evidence>
<comment type="caution">
    <text evidence="3">The sequence shown here is derived from an EMBL/GenBank/DDBJ whole genome shotgun (WGS) entry which is preliminary data.</text>
</comment>
<feature type="non-terminal residue" evidence="3">
    <location>
        <position position="332"/>
    </location>
</feature>
<reference evidence="3" key="2">
    <citation type="submission" date="2021-09" db="EMBL/GenBank/DDBJ databases">
        <authorList>
            <person name="Gilroy R."/>
        </authorList>
    </citation>
    <scope>NUCLEOTIDE SEQUENCE</scope>
    <source>
        <strain evidence="3">ChiGjej6B6-11269</strain>
    </source>
</reference>
<dbReference type="Pfam" id="PF26383">
    <property type="entry name" value="DUF6079_2nd"/>
    <property type="match status" value="1"/>
</dbReference>
<dbReference type="Pfam" id="PF19557">
    <property type="entry name" value="DUF6079_1st"/>
    <property type="match status" value="1"/>
</dbReference>
<proteinExistence type="predicted"/>
<feature type="domain" description="DUF6079" evidence="2">
    <location>
        <begin position="263"/>
        <end position="332"/>
    </location>
</feature>
<name>A0A9D2UYS5_9ACTN</name>
<dbReference type="AlphaFoldDB" id="A0A9D2UYS5"/>